<dbReference type="Proteomes" id="UP000187455">
    <property type="component" value="Unassembled WGS sequence"/>
</dbReference>
<dbReference type="EMBL" id="LSSL01001346">
    <property type="protein sequence ID" value="OLY82643.1"/>
    <property type="molecule type" value="Genomic_DNA"/>
</dbReference>
<sequence>MSLSCLLPAIKAKENFSVKRSEIILIAMGVKITSQLRFAEIHALNDLEMACSRSRSQISTLIDIFYRNEPKQFDATCDLCDIASQ</sequence>
<reference evidence="1 2" key="1">
    <citation type="journal article" date="2016" name="Mol. Biol. Evol.">
        <title>Genome-Wide Survey of Gut Fungi (Harpellales) Reveals the First Horizontally Transferred Ubiquitin Gene from a Mosquito Host.</title>
        <authorList>
            <person name="Wang Y."/>
            <person name="White M.M."/>
            <person name="Kvist S."/>
            <person name="Moncalvo J.M."/>
        </authorList>
    </citation>
    <scope>NUCLEOTIDE SEQUENCE [LARGE SCALE GENOMIC DNA]</scope>
    <source>
        <strain evidence="1 2">ALG-7-W6</strain>
    </source>
</reference>
<comment type="caution">
    <text evidence="1">The sequence shown here is derived from an EMBL/GenBank/DDBJ whole genome shotgun (WGS) entry which is preliminary data.</text>
</comment>
<evidence type="ECO:0000313" key="1">
    <source>
        <dbReference type="EMBL" id="OLY82643.1"/>
    </source>
</evidence>
<evidence type="ECO:0000313" key="2">
    <source>
        <dbReference type="Proteomes" id="UP000187455"/>
    </source>
</evidence>
<dbReference type="OrthoDB" id="5590282at2759"/>
<accession>A0A1R0H0I0</accession>
<organism evidence="1 2">
    <name type="scientific">Smittium mucronatum</name>
    <dbReference type="NCBI Taxonomy" id="133383"/>
    <lineage>
        <taxon>Eukaryota</taxon>
        <taxon>Fungi</taxon>
        <taxon>Fungi incertae sedis</taxon>
        <taxon>Zoopagomycota</taxon>
        <taxon>Kickxellomycotina</taxon>
        <taxon>Harpellomycetes</taxon>
        <taxon>Harpellales</taxon>
        <taxon>Legeriomycetaceae</taxon>
        <taxon>Smittium</taxon>
    </lineage>
</organism>
<dbReference type="AlphaFoldDB" id="A0A1R0H0I0"/>
<name>A0A1R0H0I0_9FUNG</name>
<gene>
    <name evidence="1" type="ORF">AYI68_g3232</name>
</gene>
<keyword evidence="2" id="KW-1185">Reference proteome</keyword>
<protein>
    <submittedName>
        <fullName evidence="1">Uncharacterized protein</fullName>
    </submittedName>
</protein>
<proteinExistence type="predicted"/>